<dbReference type="Gene3D" id="3.40.50.300">
    <property type="entry name" value="P-loop containing nucleotide triphosphate hydrolases"/>
    <property type="match status" value="1"/>
</dbReference>
<evidence type="ECO:0000256" key="2">
    <source>
        <dbReference type="SAM" id="MobiDB-lite"/>
    </source>
</evidence>
<dbReference type="InterPro" id="IPR010441">
    <property type="entry name" value="CH_2"/>
</dbReference>
<dbReference type="PROSITE" id="PS50021">
    <property type="entry name" value="CH"/>
    <property type="match status" value="1"/>
</dbReference>
<protein>
    <recommendedName>
        <fullName evidence="3">Calponin-homology (CH) domain-containing protein</fullName>
    </recommendedName>
</protein>
<dbReference type="EMBL" id="QXFU01000373">
    <property type="protein sequence ID" value="KAE9035222.1"/>
    <property type="molecule type" value="Genomic_DNA"/>
</dbReference>
<name>A0A6A3MU77_9STRA</name>
<dbReference type="InterPro" id="IPR036872">
    <property type="entry name" value="CH_dom_sf"/>
</dbReference>
<dbReference type="PANTHER" id="PTHR14919:SF0">
    <property type="entry name" value="SPERM FLAGELLAR PROTEIN 2"/>
    <property type="match status" value="1"/>
</dbReference>
<feature type="region of interest" description="Disordered" evidence="2">
    <location>
        <begin position="1506"/>
        <end position="1546"/>
    </location>
</feature>
<dbReference type="Proteomes" id="UP000435112">
    <property type="component" value="Unassembled WGS sequence"/>
</dbReference>
<sequence>MADLLLRWLNHELELSTHVTHVEADFASGYLLGEILHRLNHQHDFADFMRSSSADAKILNFRMLEPTLRNLNIKFDANVAAAIMNEKKDAAANLLYQIKIAATRVGRAPTVSSKSLERTGVIPLHNRPVKLAKPSYDSENHRLFEHSVRRHVRSIASLQQEKDRIAEEATKRKAYLARMAEQKEILEATKAERLHRAYIHSSFIKEALEETDSPAWRLALQKKNAREQRRAAFFQQLMKKREEEEENITFSLRRKVQNDLDDFNSNGDSKSSTAGGRVSSRKSVGYGLRSLTTALGAASDRKKYSTSNLAGSSINERELYHANMLEMESARGVIKQQRLQREKRKEKLSRRRKRFVQECVYTHTRTGTARVASILENVVLRDTNSEKDVQGEMSRILNYKDVARENRSMRNQEYVNQQEMDTMSAIDRDTSCYHNLLLRFEDDSEMQVLERNSVHVSIEAADRFLNEQISTEIMKDMMEFVLFIAGKREETMHCRDPAIFLTAETWSEYKVKFANGHIPGNELPASTPDYSSHTELLDSHELENYLSSFRAFRTTFDQQPPLLTIDDGSLFLGATGPIEDCFVLGEGIKSLRWIARLVDTAPWKDDHIDVDSDPTLSLSGRLAPNSHHLLRIIIFGPPFAGKGTQARLLGETHNLVVLSIHDLIQSSVESSSDVGQKVEELLTNGKEVPPGLYSRLVVESITELEAHTLATEGGSNKAGWLIFDLPATEQHSQHLEEQLTGYVDPAFVPSPSDFASAIAPGLNKPALSPTFLHGKSGVDLVFHIDCAVGTVLDRCLGKLEDCATGDKQHLVFDPPPDDSIVRHRLLHVNPSAFSSELLSLHCLANEEFSRDHKTWYTKFKTLHELSSRGMTVNEIHEAITAIVNQLQKDRQDETESQQLQIETMEQELMTSEEERQRRINSFEANIEEAKGGIAKVEASVAEAEEAKAKKEEILELRQKLEEAQHQLDSVVACVKSWVEEEQAQRPVPSSKYSGELVPETAHALAALWNNAETEYISTMKTSFSLLREQRHRATERAQLMTSEFCEFVRRPDQKQEIVNLFQKQFNDVVEEMRFDDLTKVELHARVDMLQDELGALIDTKIAANDEELSSMVGDGWTEDNCQQVAAIYQMALQAECDRFRISIQILVDGHSTASSERSQLSSIVETWQAHQSRLEMACRIYRDPANDTPVETPIALSTSAAAGKPPPKGKVKAPTPAAAAAPSTTAISEDAQAEVLSMPELLAEYTHVLQRCASWMDAITAIANAEEDDAANREHNGDYCKINLLNGIRYEHDLMQRRVRFLQEATEKSCDEITRSMRSIEITLRGVLEGRKDREQVAVADLVAYIRAAIEAEVAIPSFIDVSSEFIERFPTTVQLREDTAVRVDGDRRLLPRIPPEALPIVEEAHELRLNARQRDGLREALTSQTCDDSGLLPLCTLVEIIAALTSQPDALPEVWRRCPAHVIAQVAAGFTMKQSAFVDIEALLTAMSTRDDLLRQFQQDEAREELERQQQLELQHQQEEHERALFLQQQQDSQDSESAPAGTVE</sequence>
<dbReference type="PANTHER" id="PTHR14919">
    <property type="entry name" value="KPL2-RELATED"/>
    <property type="match status" value="1"/>
</dbReference>
<gene>
    <name evidence="4" type="ORF">PR002_g7696</name>
</gene>
<feature type="domain" description="Calponin-homology (CH)" evidence="3">
    <location>
        <begin position="1"/>
        <end position="103"/>
    </location>
</feature>
<comment type="caution">
    <text evidence="4">The sequence shown here is derived from an EMBL/GenBank/DDBJ whole genome shotgun (WGS) entry which is preliminary data.</text>
</comment>
<reference evidence="4 5" key="1">
    <citation type="submission" date="2018-09" db="EMBL/GenBank/DDBJ databases">
        <title>Genomic investigation of the strawberry pathogen Phytophthora fragariae indicates pathogenicity is determined by transcriptional variation in three key races.</title>
        <authorList>
            <person name="Adams T.M."/>
            <person name="Armitage A.D."/>
            <person name="Sobczyk M.K."/>
            <person name="Bates H.J."/>
            <person name="Dunwell J.M."/>
            <person name="Nellist C.F."/>
            <person name="Harrison R.J."/>
        </authorList>
    </citation>
    <scope>NUCLEOTIDE SEQUENCE [LARGE SCALE GENOMIC DNA]</scope>
    <source>
        <strain evidence="4 5">SCRP324</strain>
    </source>
</reference>
<keyword evidence="1" id="KW-0175">Coiled coil</keyword>
<evidence type="ECO:0000313" key="5">
    <source>
        <dbReference type="Proteomes" id="UP000435112"/>
    </source>
</evidence>
<evidence type="ECO:0000313" key="4">
    <source>
        <dbReference type="EMBL" id="KAE9035222.1"/>
    </source>
</evidence>
<dbReference type="InterPro" id="IPR052634">
    <property type="entry name" value="Sperm_flagellar-bone_growth"/>
</dbReference>
<dbReference type="GO" id="GO:0005737">
    <property type="term" value="C:cytoplasm"/>
    <property type="evidence" value="ECO:0007669"/>
    <property type="project" value="UniProtKB-ARBA"/>
</dbReference>
<dbReference type="Gene3D" id="1.10.418.10">
    <property type="entry name" value="Calponin-like domain"/>
    <property type="match status" value="1"/>
</dbReference>
<proteinExistence type="predicted"/>
<dbReference type="SUPFAM" id="SSF52540">
    <property type="entry name" value="P-loop containing nucleoside triphosphate hydrolases"/>
    <property type="match status" value="1"/>
</dbReference>
<feature type="coiled-coil region" evidence="1">
    <location>
        <begin position="894"/>
        <end position="966"/>
    </location>
</feature>
<dbReference type="InterPro" id="IPR027417">
    <property type="entry name" value="P-loop_NTPase"/>
</dbReference>
<dbReference type="InterPro" id="IPR054517">
    <property type="entry name" value="SPEF2_D5"/>
</dbReference>
<dbReference type="Pfam" id="PF22946">
    <property type="entry name" value="SPEF2_D5"/>
    <property type="match status" value="1"/>
</dbReference>
<accession>A0A6A3MU77</accession>
<feature type="coiled-coil region" evidence="1">
    <location>
        <begin position="148"/>
        <end position="192"/>
    </location>
</feature>
<evidence type="ECO:0000256" key="1">
    <source>
        <dbReference type="SAM" id="Coils"/>
    </source>
</evidence>
<dbReference type="OrthoDB" id="62528at2759"/>
<dbReference type="InterPro" id="IPR001715">
    <property type="entry name" value="CH_dom"/>
</dbReference>
<organism evidence="4 5">
    <name type="scientific">Phytophthora rubi</name>
    <dbReference type="NCBI Taxonomy" id="129364"/>
    <lineage>
        <taxon>Eukaryota</taxon>
        <taxon>Sar</taxon>
        <taxon>Stramenopiles</taxon>
        <taxon>Oomycota</taxon>
        <taxon>Peronosporomycetes</taxon>
        <taxon>Peronosporales</taxon>
        <taxon>Peronosporaceae</taxon>
        <taxon>Phytophthora</taxon>
    </lineage>
</organism>
<evidence type="ECO:0000259" key="3">
    <source>
        <dbReference type="PROSITE" id="PS50021"/>
    </source>
</evidence>
<feature type="compositionally biased region" description="Polar residues" evidence="2">
    <location>
        <begin position="263"/>
        <end position="274"/>
    </location>
</feature>
<dbReference type="Pfam" id="PF06294">
    <property type="entry name" value="CH_2"/>
    <property type="match status" value="1"/>
</dbReference>
<dbReference type="Pfam" id="PF00406">
    <property type="entry name" value="ADK"/>
    <property type="match status" value="1"/>
</dbReference>
<feature type="region of interest" description="Disordered" evidence="2">
    <location>
        <begin position="259"/>
        <end position="280"/>
    </location>
</feature>
<feature type="compositionally biased region" description="Basic and acidic residues" evidence="2">
    <location>
        <begin position="1506"/>
        <end position="1525"/>
    </location>
</feature>